<accession>A0A5N6KP72</accession>
<feature type="compositionally biased region" description="Basic residues" evidence="10">
    <location>
        <begin position="1581"/>
        <end position="1593"/>
    </location>
</feature>
<keyword evidence="7" id="KW-0030">Aminoacyl-tRNA synthetase</keyword>
<evidence type="ECO:0000256" key="5">
    <source>
        <dbReference type="ARBA" id="ARBA00022917"/>
    </source>
</evidence>
<name>A0A5N6KP72_9ROSI</name>
<dbReference type="Gene3D" id="3.40.50.620">
    <property type="entry name" value="HUPs"/>
    <property type="match status" value="1"/>
</dbReference>
<dbReference type="InterPro" id="IPR002641">
    <property type="entry name" value="PNPLA_dom"/>
</dbReference>
<proteinExistence type="predicted"/>
<gene>
    <name evidence="12" type="ORF">FH972_021382</name>
</gene>
<reference evidence="12 13" key="1">
    <citation type="submission" date="2019-06" db="EMBL/GenBank/DDBJ databases">
        <title>A chromosomal-level reference genome of Carpinus fangiana (Coryloideae, Betulaceae).</title>
        <authorList>
            <person name="Yang X."/>
            <person name="Wang Z."/>
            <person name="Zhang L."/>
            <person name="Hao G."/>
            <person name="Liu J."/>
            <person name="Yang Y."/>
        </authorList>
    </citation>
    <scope>NUCLEOTIDE SEQUENCE [LARGE SCALE GENOMIC DNA]</scope>
    <source>
        <strain evidence="12">Cfa_2016G</strain>
        <tissue evidence="12">Leaf</tissue>
    </source>
</reference>
<feature type="short sequence motif" description="GXSXG" evidence="9">
    <location>
        <begin position="242"/>
        <end position="246"/>
    </location>
</feature>
<evidence type="ECO:0000256" key="8">
    <source>
        <dbReference type="ARBA" id="ARBA00047364"/>
    </source>
</evidence>
<evidence type="ECO:0000256" key="1">
    <source>
        <dbReference type="ARBA" id="ARBA00012838"/>
    </source>
</evidence>
<feature type="region of interest" description="Disordered" evidence="10">
    <location>
        <begin position="1398"/>
        <end position="1593"/>
    </location>
</feature>
<evidence type="ECO:0000259" key="11">
    <source>
        <dbReference type="PROSITE" id="PS51635"/>
    </source>
</evidence>
<feature type="compositionally biased region" description="Gly residues" evidence="10">
    <location>
        <begin position="1488"/>
        <end position="1497"/>
    </location>
</feature>
<dbReference type="SUPFAM" id="SSF52151">
    <property type="entry name" value="FabD/lysophospholipase-like"/>
    <property type="match status" value="1"/>
</dbReference>
<evidence type="ECO:0000256" key="3">
    <source>
        <dbReference type="ARBA" id="ARBA00022741"/>
    </source>
</evidence>
<keyword evidence="5" id="KW-0648">Protein biosynthesis</keyword>
<dbReference type="FunFam" id="2.170.220.10:FF:000001">
    <property type="entry name" value="methionine--tRNA ligase, mitochondrial"/>
    <property type="match status" value="1"/>
</dbReference>
<keyword evidence="9" id="KW-0442">Lipid degradation</keyword>
<dbReference type="PRINTS" id="PR01041">
    <property type="entry name" value="TRNASYNTHMET"/>
</dbReference>
<dbReference type="PANTHER" id="PTHR43326:SF1">
    <property type="entry name" value="METHIONINE--TRNA LIGASE, MITOCHONDRIAL"/>
    <property type="match status" value="1"/>
</dbReference>
<keyword evidence="4" id="KW-0067">ATP-binding</keyword>
<evidence type="ECO:0000256" key="9">
    <source>
        <dbReference type="PROSITE-ProRule" id="PRU01161"/>
    </source>
</evidence>
<dbReference type="SUPFAM" id="SSF52374">
    <property type="entry name" value="Nucleotidylyl transferase"/>
    <property type="match status" value="1"/>
</dbReference>
<keyword evidence="9" id="KW-0378">Hydrolase</keyword>
<dbReference type="SUPFAM" id="SSF47323">
    <property type="entry name" value="Anticodon-binding domain of a subclass of class I aminoacyl-tRNA synthetases"/>
    <property type="match status" value="1"/>
</dbReference>
<sequence length="1593" mass="176196">MSSLIDPSFYHRDAATVPSLRKARSHAAILSTVGGLARRPAASLGRLAGGLYTRKTTEQQELENRTAVLYHNFRHATTYNDWREAAVDLDHLEGNNAWKHELETDEYDFELVRARLRDLDDARISCDPKRMLFLIRTALTRHLGGMGSVRLYKHSHIGTKVLIDNYIDSALETISALIEATRRPTAARGLDSRHLLEQILAARQAFGRSALLLSGGGTFGMNHIGVVKALWEARFLPRIISGASAGSIVASVLCSRTDDELPAVIDEFCYGDLDVFTKDASEASLSAQAIRFLKHGSLFDVSNLQRVMKNLLGDMTFQEAYNRTRRILNICVSSASVYELPRLLNYITAPNVIIWSAVQSSCSVPLVFASSPLRAKDPHTGEAYDWNPSTPTIDGSVDNDLPMTRLAELFNVNHFIVSQVNPHVVPFLDRDEDTMMPVGQHRQNVPRAGPGWLHTMADVARGEAMHRMQVLTELGVFPTLLTKTMSILSQRYSGDITILPEVPYSQFPNVLKNPTSDFMIEASQAGERATWPKLGRIQNHCAIELALDDAVQQLRARIAFSPSQVDLRAFAIQQPVSRATSVTDKTSTSGKRTRLRMVQSSKSFHNIDTNVLKPNGHSSGCDQLRLLSCTSRNHDAVKPYYVTSPIFYVNAAPHVGHLYSMVLTDILKRWQQFLGNEAFLTTGTDEHGMKVQQAATKAGSDPKSFCDKGADVFKSLASRAQVSYDNFSRTTDADHRDAVQYAWTVLQEKGHIYLSKHEGWYSVSDETFYPQSGVHLIVDPPTGRKMMASIETGKEVEWSSETNYRFRLSSFRDELLELYRSNPNFIVPDTRMKDVIQQVEGGLEDLSVSRPSSRLTWGIPVPTDETQTIYVWLDALINYATKAGYPFTPGKESARGWPADCHVIGKDIVRFHCIYWPAFLIALGVPVPKQILTHAHWTLGREKMAKSTGNVVNPFFALDRFGVDTMRFYLAHDGGISSDSDYSNEWIIARYKKLLQGGLGGLSSRIIRGKGWNVRRAVERATSADAGSHEMDESISAHVKLIRDLPAKVAGDMKSLDISGGLKEIMNVINKEEPWTLADSDNPSDKVKLDQIIYTCTEALRLSALLMQPVMPDKMHKLLELLGVEPERRTFEFAKWGGDDSYGVPRIDVGRGHTGAVVLNAALPSTVVLWIACSACARRGESRTAYRSEAGTRDNIRATKPDGRSTRCAHVRQIISRVGPSSTLALASREKSSQTRSIVNHSPKAHHTTHKTDTARAPTPNMAHQGLSYTAYPPHHHLTPAQPISAAAALTHIQSYLTRAQDAPHLHPDAIFTAHGPQLARHAPEGGLVLQLLRRVEKGLKGERIVAALPAEDPLLGGPGSSAAALLDDGDDAGFERGYGKARRDGLDATERAAVQSAGFVERSYNEQMADESEDGVTDGEVGPRGSFARDGTAAGGLRKRKAGPLSKEERKRAKKERRVAERQQVQEENERRNRDGGDVEMGEAGEGEGVGGGKVNGVGETETGTKKKREESKEERKARRRAEKEAKRRAAQEVNGGAASDEDEEPKAVERPEERGKVEVVDRLGREAQPTGDGEVKKDKKEKKRRKHKHSE</sequence>
<dbReference type="GO" id="GO:0016042">
    <property type="term" value="P:lipid catabolic process"/>
    <property type="evidence" value="ECO:0007669"/>
    <property type="project" value="UniProtKB-UniRule"/>
</dbReference>
<dbReference type="GO" id="GO:0005739">
    <property type="term" value="C:mitochondrion"/>
    <property type="evidence" value="ECO:0007669"/>
    <property type="project" value="UniProtKB-ARBA"/>
</dbReference>
<protein>
    <recommendedName>
        <fullName evidence="1">methionine--tRNA ligase</fullName>
        <ecNumber evidence="1">6.1.1.10</ecNumber>
    </recommendedName>
</protein>
<evidence type="ECO:0000256" key="4">
    <source>
        <dbReference type="ARBA" id="ARBA00022840"/>
    </source>
</evidence>
<dbReference type="EC" id="6.1.1.10" evidence="1"/>
<dbReference type="GO" id="GO:0004806">
    <property type="term" value="F:triacylglycerol lipase activity"/>
    <property type="evidence" value="ECO:0007669"/>
    <property type="project" value="InterPro"/>
</dbReference>
<dbReference type="Pfam" id="PF11815">
    <property type="entry name" value="DUF3336"/>
    <property type="match status" value="1"/>
</dbReference>
<feature type="region of interest" description="Disordered" evidence="10">
    <location>
        <begin position="1222"/>
        <end position="1258"/>
    </location>
</feature>
<feature type="short sequence motif" description="GXGXXG" evidence="9">
    <location>
        <begin position="215"/>
        <end position="220"/>
    </location>
</feature>
<feature type="compositionally biased region" description="Basic and acidic residues" evidence="10">
    <location>
        <begin position="1547"/>
        <end position="1567"/>
    </location>
</feature>
<feature type="region of interest" description="Disordered" evidence="10">
    <location>
        <begin position="1182"/>
        <end position="1206"/>
    </location>
</feature>
<dbReference type="InterPro" id="IPR021771">
    <property type="entry name" value="Triacylglycerol_lipase_N"/>
</dbReference>
<evidence type="ECO:0000313" key="13">
    <source>
        <dbReference type="Proteomes" id="UP000327013"/>
    </source>
</evidence>
<dbReference type="InterPro" id="IPR009080">
    <property type="entry name" value="tRNAsynth_Ia_anticodon-bd"/>
</dbReference>
<comment type="caution">
    <text evidence="9">Lacks conserved residue(s) required for the propagation of feature annotation.</text>
</comment>
<organism evidence="12 13">
    <name type="scientific">Carpinus fangiana</name>
    <dbReference type="NCBI Taxonomy" id="176857"/>
    <lineage>
        <taxon>Eukaryota</taxon>
        <taxon>Viridiplantae</taxon>
        <taxon>Streptophyta</taxon>
        <taxon>Embryophyta</taxon>
        <taxon>Tracheophyta</taxon>
        <taxon>Spermatophyta</taxon>
        <taxon>Magnoliopsida</taxon>
        <taxon>eudicotyledons</taxon>
        <taxon>Gunneridae</taxon>
        <taxon>Pentapetalae</taxon>
        <taxon>rosids</taxon>
        <taxon>fabids</taxon>
        <taxon>Fagales</taxon>
        <taxon>Betulaceae</taxon>
        <taxon>Carpinus</taxon>
    </lineage>
</organism>
<dbReference type="Proteomes" id="UP000327013">
    <property type="component" value="Unassembled WGS sequence"/>
</dbReference>
<dbReference type="InterPro" id="IPR014729">
    <property type="entry name" value="Rossmann-like_a/b/a_fold"/>
</dbReference>
<dbReference type="GO" id="GO:0006431">
    <property type="term" value="P:methionyl-tRNA aminoacylation"/>
    <property type="evidence" value="ECO:0007669"/>
    <property type="project" value="InterPro"/>
</dbReference>
<comment type="caution">
    <text evidence="12">The sequence shown here is derived from an EMBL/GenBank/DDBJ whole genome shotgun (WGS) entry which is preliminary data.</text>
</comment>
<evidence type="ECO:0000256" key="10">
    <source>
        <dbReference type="SAM" id="MobiDB-lite"/>
    </source>
</evidence>
<dbReference type="CDD" id="cd00814">
    <property type="entry name" value="MetRS_core"/>
    <property type="match status" value="1"/>
</dbReference>
<dbReference type="Pfam" id="PF01734">
    <property type="entry name" value="Patatin"/>
    <property type="match status" value="1"/>
</dbReference>
<dbReference type="Gene3D" id="1.10.730.10">
    <property type="entry name" value="Isoleucyl-tRNA Synthetase, Domain 1"/>
    <property type="match status" value="1"/>
</dbReference>
<dbReference type="InterPro" id="IPR015413">
    <property type="entry name" value="Methionyl/Leucyl_tRNA_Synth"/>
</dbReference>
<dbReference type="InterPro" id="IPR033911">
    <property type="entry name" value="MetRS_core"/>
</dbReference>
<dbReference type="OrthoDB" id="24670at2759"/>
<evidence type="ECO:0000313" key="12">
    <source>
        <dbReference type="EMBL" id="KAB8337078.1"/>
    </source>
</evidence>
<feature type="active site" description="Nucleophile" evidence="9">
    <location>
        <position position="244"/>
    </location>
</feature>
<dbReference type="InterPro" id="IPR014758">
    <property type="entry name" value="Met-tRNA_synth"/>
</dbReference>
<feature type="compositionally biased region" description="Basic and acidic residues" evidence="10">
    <location>
        <begin position="1504"/>
        <end position="1532"/>
    </location>
</feature>
<dbReference type="PANTHER" id="PTHR43326">
    <property type="entry name" value="METHIONYL-TRNA SYNTHETASE"/>
    <property type="match status" value="1"/>
</dbReference>
<keyword evidence="6 9" id="KW-0443">Lipid metabolism</keyword>
<dbReference type="NCBIfam" id="TIGR00398">
    <property type="entry name" value="metG"/>
    <property type="match status" value="1"/>
</dbReference>
<dbReference type="CDD" id="cd07230">
    <property type="entry name" value="Pat_TGL4-5_like"/>
    <property type="match status" value="1"/>
</dbReference>
<feature type="compositionally biased region" description="Basic and acidic residues" evidence="10">
    <location>
        <begin position="1459"/>
        <end position="1478"/>
    </location>
</feature>
<feature type="active site" description="Proton acceptor" evidence="9">
    <location>
        <position position="394"/>
    </location>
</feature>
<dbReference type="GO" id="GO:0004825">
    <property type="term" value="F:methionine-tRNA ligase activity"/>
    <property type="evidence" value="ECO:0007669"/>
    <property type="project" value="UniProtKB-EC"/>
</dbReference>
<comment type="catalytic activity">
    <reaction evidence="8">
        <text>tRNA(Met) + L-methionine + ATP = L-methionyl-tRNA(Met) + AMP + diphosphate</text>
        <dbReference type="Rhea" id="RHEA:13481"/>
        <dbReference type="Rhea" id="RHEA-COMP:9667"/>
        <dbReference type="Rhea" id="RHEA-COMP:9698"/>
        <dbReference type="ChEBI" id="CHEBI:30616"/>
        <dbReference type="ChEBI" id="CHEBI:33019"/>
        <dbReference type="ChEBI" id="CHEBI:57844"/>
        <dbReference type="ChEBI" id="CHEBI:78442"/>
        <dbReference type="ChEBI" id="CHEBI:78530"/>
        <dbReference type="ChEBI" id="CHEBI:456215"/>
        <dbReference type="EC" id="6.1.1.10"/>
    </reaction>
</comment>
<dbReference type="Gene3D" id="3.40.1090.10">
    <property type="entry name" value="Cytosolic phospholipase A2 catalytic domain"/>
    <property type="match status" value="2"/>
</dbReference>
<evidence type="ECO:0000256" key="6">
    <source>
        <dbReference type="ARBA" id="ARBA00023098"/>
    </source>
</evidence>
<evidence type="ECO:0000256" key="7">
    <source>
        <dbReference type="ARBA" id="ARBA00023146"/>
    </source>
</evidence>
<dbReference type="InterPro" id="IPR023457">
    <property type="entry name" value="Met-tRNA_synth_2"/>
</dbReference>
<dbReference type="Pfam" id="PF09334">
    <property type="entry name" value="tRNA-synt_1g"/>
    <property type="match status" value="1"/>
</dbReference>
<dbReference type="InterPro" id="IPR016035">
    <property type="entry name" value="Acyl_Trfase/lysoPLipase"/>
</dbReference>
<keyword evidence="2" id="KW-0436">Ligase</keyword>
<feature type="compositionally biased region" description="Acidic residues" evidence="10">
    <location>
        <begin position="1409"/>
        <end position="1418"/>
    </location>
</feature>
<dbReference type="GO" id="GO:0005524">
    <property type="term" value="F:ATP binding"/>
    <property type="evidence" value="ECO:0007669"/>
    <property type="project" value="UniProtKB-KW"/>
</dbReference>
<dbReference type="Gene3D" id="2.170.220.10">
    <property type="match status" value="1"/>
</dbReference>
<keyword evidence="3" id="KW-0547">Nucleotide-binding</keyword>
<evidence type="ECO:0000256" key="2">
    <source>
        <dbReference type="ARBA" id="ARBA00022598"/>
    </source>
</evidence>
<feature type="compositionally biased region" description="Basic and acidic residues" evidence="10">
    <location>
        <begin position="1182"/>
        <end position="1205"/>
    </location>
</feature>
<dbReference type="PROSITE" id="PS51635">
    <property type="entry name" value="PNPLA"/>
    <property type="match status" value="1"/>
</dbReference>
<dbReference type="EMBL" id="VIBQ01000009">
    <property type="protein sequence ID" value="KAB8337078.1"/>
    <property type="molecule type" value="Genomic_DNA"/>
</dbReference>
<keyword evidence="13" id="KW-1185">Reference proteome</keyword>
<feature type="domain" description="PNPLA" evidence="11">
    <location>
        <begin position="211"/>
        <end position="407"/>
    </location>
</feature>